<sequence length="100" mass="10635">MALCSSQLDSAMPQIKRDDSSEPEGEMSATASPEGSSSQDNKPNLQPNPLYGLNPEALEKKAKRQYKRRGTGGAEQRASEGQAWEAPQDGPHGGGHDGVE</sequence>
<dbReference type="Proteomes" id="UP000823941">
    <property type="component" value="Chromosome 11"/>
</dbReference>
<evidence type="ECO:0000313" key="3">
    <source>
        <dbReference type="Proteomes" id="UP000823941"/>
    </source>
</evidence>
<feature type="region of interest" description="Disordered" evidence="1">
    <location>
        <begin position="1"/>
        <end position="100"/>
    </location>
</feature>
<evidence type="ECO:0000313" key="2">
    <source>
        <dbReference type="EMBL" id="KAG7306700.1"/>
    </source>
</evidence>
<accession>A0ABQ7QNT3</accession>
<reference evidence="2 3" key="1">
    <citation type="submission" date="2021-06" db="EMBL/GenBank/DDBJ databases">
        <title>A haploid diamondback moth (Plutella xylostella L.) genome assembly resolves 31 chromosomes and identifies a diamide resistance mutation.</title>
        <authorList>
            <person name="Ward C.M."/>
            <person name="Perry K.D."/>
            <person name="Baker G."/>
            <person name="Powis K."/>
            <person name="Heckel D.G."/>
            <person name="Baxter S.W."/>
        </authorList>
    </citation>
    <scope>NUCLEOTIDE SEQUENCE [LARGE SCALE GENOMIC DNA]</scope>
    <source>
        <strain evidence="2 3">LV</strain>
        <tissue evidence="2">Single pupa</tissue>
    </source>
</reference>
<feature type="compositionally biased region" description="Polar residues" evidence="1">
    <location>
        <begin position="29"/>
        <end position="47"/>
    </location>
</feature>
<protein>
    <submittedName>
        <fullName evidence="2">Uncharacterized protein</fullName>
    </submittedName>
</protein>
<keyword evidence="3" id="KW-1185">Reference proteome</keyword>
<feature type="compositionally biased region" description="Basic residues" evidence="1">
    <location>
        <begin position="61"/>
        <end position="70"/>
    </location>
</feature>
<evidence type="ECO:0000256" key="1">
    <source>
        <dbReference type="SAM" id="MobiDB-lite"/>
    </source>
</evidence>
<proteinExistence type="predicted"/>
<organism evidence="2 3">
    <name type="scientific">Plutella xylostella</name>
    <name type="common">Diamondback moth</name>
    <name type="synonym">Plutella maculipennis</name>
    <dbReference type="NCBI Taxonomy" id="51655"/>
    <lineage>
        <taxon>Eukaryota</taxon>
        <taxon>Metazoa</taxon>
        <taxon>Ecdysozoa</taxon>
        <taxon>Arthropoda</taxon>
        <taxon>Hexapoda</taxon>
        <taxon>Insecta</taxon>
        <taxon>Pterygota</taxon>
        <taxon>Neoptera</taxon>
        <taxon>Endopterygota</taxon>
        <taxon>Lepidoptera</taxon>
        <taxon>Glossata</taxon>
        <taxon>Ditrysia</taxon>
        <taxon>Yponomeutoidea</taxon>
        <taxon>Plutellidae</taxon>
        <taxon>Plutella</taxon>
    </lineage>
</organism>
<name>A0ABQ7QNT3_PLUXY</name>
<comment type="caution">
    <text evidence="2">The sequence shown here is derived from an EMBL/GenBank/DDBJ whole genome shotgun (WGS) entry which is preliminary data.</text>
</comment>
<gene>
    <name evidence="2" type="ORF">JYU34_008125</name>
</gene>
<dbReference type="EMBL" id="JAHIBW010000011">
    <property type="protein sequence ID" value="KAG7306700.1"/>
    <property type="molecule type" value="Genomic_DNA"/>
</dbReference>